<reference evidence="2 3" key="1">
    <citation type="journal article" date="2024" name="Nat. Commun.">
        <title>Phylogenomics reveals the evolutionary origins of lichenization in chlorophyte algae.</title>
        <authorList>
            <person name="Puginier C."/>
            <person name="Libourel C."/>
            <person name="Otte J."/>
            <person name="Skaloud P."/>
            <person name="Haon M."/>
            <person name="Grisel S."/>
            <person name="Petersen M."/>
            <person name="Berrin J.G."/>
            <person name="Delaux P.M."/>
            <person name="Dal Grande F."/>
            <person name="Keller J."/>
        </authorList>
    </citation>
    <scope>NUCLEOTIDE SEQUENCE [LARGE SCALE GENOMIC DNA]</scope>
    <source>
        <strain evidence="2 3">SAG 216-7</strain>
    </source>
</reference>
<evidence type="ECO:0000313" key="2">
    <source>
        <dbReference type="EMBL" id="KAK9900984.1"/>
    </source>
</evidence>
<evidence type="ECO:0000313" key="3">
    <source>
        <dbReference type="Proteomes" id="UP001491310"/>
    </source>
</evidence>
<sequence>MQIHLALNLVGVYLTLGSLINVGYGRPDVDGPDPFQGVGSNTNQQRDYPIQQIINEWEFYGFNLEMLVVLSGGHSSASLPPPTPR</sequence>
<dbReference type="InterPro" id="IPR010255">
    <property type="entry name" value="Haem_peroxidase_sf"/>
</dbReference>
<comment type="caution">
    <text evidence="2">The sequence shown here is derived from an EMBL/GenBank/DDBJ whole genome shotgun (WGS) entry which is preliminary data.</text>
</comment>
<feature type="chain" id="PRO_5046226286" description="Plant heme peroxidase family profile domain-containing protein" evidence="1">
    <location>
        <begin position="26"/>
        <end position="85"/>
    </location>
</feature>
<evidence type="ECO:0000256" key="1">
    <source>
        <dbReference type="SAM" id="SignalP"/>
    </source>
</evidence>
<dbReference type="Proteomes" id="UP001491310">
    <property type="component" value="Unassembled WGS sequence"/>
</dbReference>
<dbReference type="SUPFAM" id="SSF48113">
    <property type="entry name" value="Heme-dependent peroxidases"/>
    <property type="match status" value="1"/>
</dbReference>
<keyword evidence="3" id="KW-1185">Reference proteome</keyword>
<name>A0ABR2YAA6_9CHLO</name>
<protein>
    <recommendedName>
        <fullName evidence="4">Plant heme peroxidase family profile domain-containing protein</fullName>
    </recommendedName>
</protein>
<proteinExistence type="predicted"/>
<feature type="signal peptide" evidence="1">
    <location>
        <begin position="1"/>
        <end position="25"/>
    </location>
</feature>
<keyword evidence="1" id="KW-0732">Signal</keyword>
<accession>A0ABR2YAA6</accession>
<gene>
    <name evidence="2" type="ORF">WJX75_006590</name>
</gene>
<organism evidence="2 3">
    <name type="scientific">Coccomyxa subellipsoidea</name>
    <dbReference type="NCBI Taxonomy" id="248742"/>
    <lineage>
        <taxon>Eukaryota</taxon>
        <taxon>Viridiplantae</taxon>
        <taxon>Chlorophyta</taxon>
        <taxon>core chlorophytes</taxon>
        <taxon>Trebouxiophyceae</taxon>
        <taxon>Trebouxiophyceae incertae sedis</taxon>
        <taxon>Coccomyxaceae</taxon>
        <taxon>Coccomyxa</taxon>
    </lineage>
</organism>
<dbReference type="EMBL" id="JALJOT010000021">
    <property type="protein sequence ID" value="KAK9900984.1"/>
    <property type="molecule type" value="Genomic_DNA"/>
</dbReference>
<evidence type="ECO:0008006" key="4">
    <source>
        <dbReference type="Google" id="ProtNLM"/>
    </source>
</evidence>